<dbReference type="InterPro" id="IPR001849">
    <property type="entry name" value="PH_domain"/>
</dbReference>
<dbReference type="FunCoup" id="A0A6P6Y986">
    <property type="interactions" value="263"/>
</dbReference>
<dbReference type="GO" id="GO:0005178">
    <property type="term" value="F:integrin binding"/>
    <property type="evidence" value="ECO:0007669"/>
    <property type="project" value="TreeGrafter"/>
</dbReference>
<dbReference type="InterPro" id="IPR014352">
    <property type="entry name" value="FERM/acyl-CoA-bd_prot_sf"/>
</dbReference>
<dbReference type="InterPro" id="IPR035963">
    <property type="entry name" value="FERM_2"/>
</dbReference>
<dbReference type="KEGG" id="dpte:113795848"/>
<dbReference type="InterPro" id="IPR019749">
    <property type="entry name" value="Band_41_domain"/>
</dbReference>
<dbReference type="OrthoDB" id="10057618at2759"/>
<dbReference type="SUPFAM" id="SSF47031">
    <property type="entry name" value="Second domain of FERM"/>
    <property type="match status" value="1"/>
</dbReference>
<dbReference type="CDD" id="cd14473">
    <property type="entry name" value="FERM_B-lobe"/>
    <property type="match status" value="1"/>
</dbReference>
<proteinExistence type="predicted"/>
<keyword evidence="1" id="KW-1185">Reference proteome</keyword>
<dbReference type="GO" id="GO:0048731">
    <property type="term" value="P:system development"/>
    <property type="evidence" value="ECO:0007669"/>
    <property type="project" value="UniProtKB-ARBA"/>
</dbReference>
<dbReference type="CDD" id="cd17095">
    <property type="entry name" value="FERM_F0_kindlins"/>
    <property type="match status" value="1"/>
</dbReference>
<dbReference type="SMART" id="SM00295">
    <property type="entry name" value="B41"/>
    <property type="match status" value="1"/>
</dbReference>
<dbReference type="PROSITE" id="PS50003">
    <property type="entry name" value="PH_DOMAIN"/>
    <property type="match status" value="1"/>
</dbReference>
<protein>
    <submittedName>
        <fullName evidence="2">Unc-112-related protein-like</fullName>
    </submittedName>
</protein>
<accession>A0A6P6Y986</accession>
<dbReference type="RefSeq" id="XP_027201875.1">
    <property type="nucleotide sequence ID" value="XM_027346074.1"/>
</dbReference>
<reference evidence="2" key="1">
    <citation type="submission" date="2025-08" db="UniProtKB">
        <authorList>
            <consortium name="RefSeq"/>
        </authorList>
    </citation>
    <scope>IDENTIFICATION</scope>
    <source>
        <strain evidence="2">Airmid</strain>
    </source>
</reference>
<gene>
    <name evidence="2" type="primary">LOC113795848</name>
</gene>
<dbReference type="InterPro" id="IPR037843">
    <property type="entry name" value="Kindlin/fermitin"/>
</dbReference>
<organism evidence="1 2">
    <name type="scientific">Dermatophagoides pteronyssinus</name>
    <name type="common">European house dust mite</name>
    <dbReference type="NCBI Taxonomy" id="6956"/>
    <lineage>
        <taxon>Eukaryota</taxon>
        <taxon>Metazoa</taxon>
        <taxon>Ecdysozoa</taxon>
        <taxon>Arthropoda</taxon>
        <taxon>Chelicerata</taxon>
        <taxon>Arachnida</taxon>
        <taxon>Acari</taxon>
        <taxon>Acariformes</taxon>
        <taxon>Sarcoptiformes</taxon>
        <taxon>Astigmata</taxon>
        <taxon>Psoroptidia</taxon>
        <taxon>Analgoidea</taxon>
        <taxon>Pyroglyphidae</taxon>
        <taxon>Dermatophagoidinae</taxon>
        <taxon>Dermatophagoides</taxon>
    </lineage>
</organism>
<evidence type="ECO:0000313" key="2">
    <source>
        <dbReference type="RefSeq" id="XP_027201875.1"/>
    </source>
</evidence>
<dbReference type="Pfam" id="PF00373">
    <property type="entry name" value="FERM_M"/>
    <property type="match status" value="1"/>
</dbReference>
<dbReference type="GO" id="GO:0007229">
    <property type="term" value="P:integrin-mediated signaling pathway"/>
    <property type="evidence" value="ECO:0007669"/>
    <property type="project" value="InterPro"/>
</dbReference>
<dbReference type="Pfam" id="PF18124">
    <property type="entry name" value="Kindlin_2_N"/>
    <property type="match status" value="1"/>
</dbReference>
<dbReference type="Gene3D" id="1.20.80.10">
    <property type="match status" value="1"/>
</dbReference>
<dbReference type="AlphaFoldDB" id="A0A6P6Y986"/>
<dbReference type="InterPro" id="IPR011993">
    <property type="entry name" value="PH-like_dom_sf"/>
</dbReference>
<dbReference type="InterPro" id="IPR040790">
    <property type="entry name" value="Kindlin_2_N"/>
</dbReference>
<dbReference type="SMART" id="SM00233">
    <property type="entry name" value="PH"/>
    <property type="match status" value="1"/>
</dbReference>
<dbReference type="InterPro" id="IPR019748">
    <property type="entry name" value="FERM_central"/>
</dbReference>
<dbReference type="GO" id="GO:0030055">
    <property type="term" value="C:cell-substrate junction"/>
    <property type="evidence" value="ECO:0007669"/>
    <property type="project" value="TreeGrafter"/>
</dbReference>
<dbReference type="PANTHER" id="PTHR16160">
    <property type="entry name" value="FERMITIN 2-RELATED"/>
    <property type="match status" value="1"/>
</dbReference>
<dbReference type="Gene3D" id="2.30.29.30">
    <property type="entry name" value="Pleckstrin-homology domain (PH domain)/Phosphotyrosine-binding domain (PTB)"/>
    <property type="match status" value="2"/>
</dbReference>
<dbReference type="Gene3D" id="3.10.20.90">
    <property type="entry name" value="Phosphatidylinositol 3-kinase Catalytic Subunit, Chain A, domain 1"/>
    <property type="match status" value="2"/>
</dbReference>
<dbReference type="InParanoid" id="A0A6P6Y986"/>
<dbReference type="PANTHER" id="PTHR16160:SF13">
    <property type="entry name" value="FERMITIN 2-RELATED"/>
    <property type="match status" value="1"/>
</dbReference>
<dbReference type="CDD" id="cd17096">
    <property type="entry name" value="FERM_F1_kindlins"/>
    <property type="match status" value="1"/>
</dbReference>
<dbReference type="Pfam" id="PF00169">
    <property type="entry name" value="PH"/>
    <property type="match status" value="1"/>
</dbReference>
<sequence length="700" mass="81031">MLTHGLLNDGSWELRIFVTDLKIEKRLRAKGDWHIGGLILKLVEELDVAADWSDHALWWPMKNQWLKRTRTTLDQAGIQADTLLHFTPMHKNLRVQLPDLRYVDSRVDFSIPTFNAVVQLCDDLGIRHPEELSFSRPLIMAHLKQNYPNLDISPLQRQFDQIGPIAQNENTLNQQTNVSTLTRAMSAQPFVDFAPSSNANGHTGPIVATARNHPIEKPSYLYPVEAVKPTLMTSPVTPSAEGKATLLRPKSLIEKARLNAGWLDSNLSIYEQGVREFDLLLLRFKYYNFYDLNPKLDAVRINQLYEQAKWSLITEELDCTEEEMFLFAGLELQINILALNPDPNDQYLEVNDDIDAALDELQLTLEGSSNPIQYYYQQSNGASSINYAGYSDIPELSGFLRFAKHKLFTLKNFKRYYFVLKDTNLKLYKSIEDRQGSPAFIINLKGCDITPDLNVTQNKYGFKIHNYNDDGNTNEYWLRCESEKQYAEWITACRLATKGRTMADASYRTEVQTTRDFLKKQQYSGSPVMPTQSNQIAINPDDYIAMRFLRRRDQHVTNRIYESHANFKSMPSLQCKLNYIRAWQALPKFGLSFFVVHFLNTKREEILGIAPNRLVRIDMHTGDTIRTWPYARMKSWNVNWEIKKLCVEFDDEMLEFECLSADCKVPHEFIGGYIFLSMRSKEHNQTLNENLFFKLTSGWI</sequence>
<dbReference type="OMA" id="PEHGIHY"/>
<dbReference type="SUPFAM" id="SSF50729">
    <property type="entry name" value="PH domain-like"/>
    <property type="match status" value="2"/>
</dbReference>
<name>A0A6P6Y986_DERPT</name>
<evidence type="ECO:0000313" key="1">
    <source>
        <dbReference type="Proteomes" id="UP000515146"/>
    </source>
</evidence>
<dbReference type="Proteomes" id="UP000515146">
    <property type="component" value="Unplaced"/>
</dbReference>
<dbReference type="GO" id="GO:0007160">
    <property type="term" value="P:cell-matrix adhesion"/>
    <property type="evidence" value="ECO:0007669"/>
    <property type="project" value="TreeGrafter"/>
</dbReference>